<keyword evidence="2" id="KW-1185">Reference proteome</keyword>
<name>A0A318XG94_9FIRM</name>
<reference evidence="1 2" key="1">
    <citation type="submission" date="2018-06" db="EMBL/GenBank/DDBJ databases">
        <title>Genomic Encyclopedia of Type Strains, Phase I: the one thousand microbial genomes (KMG-I) project.</title>
        <authorList>
            <person name="Kyrpides N."/>
        </authorList>
    </citation>
    <scope>NUCLEOTIDE SEQUENCE [LARGE SCALE GENOMIC DNA]</scope>
    <source>
        <strain evidence="1 2">DSM 19573</strain>
    </source>
</reference>
<proteinExistence type="predicted"/>
<dbReference type="EMBL" id="QKMR01000029">
    <property type="protein sequence ID" value="PYG84881.1"/>
    <property type="molecule type" value="Genomic_DNA"/>
</dbReference>
<sequence length="49" mass="6010">MLNFKTIFDDTIEQITSSEQEWKKRYVLMNAMLLKPILGMKKTRLWKYK</sequence>
<dbReference type="AlphaFoldDB" id="A0A318XG94"/>
<evidence type="ECO:0000313" key="1">
    <source>
        <dbReference type="EMBL" id="PYG84881.1"/>
    </source>
</evidence>
<protein>
    <submittedName>
        <fullName evidence="1">Uncharacterized protein</fullName>
    </submittedName>
</protein>
<dbReference type="RefSeq" id="WP_165835619.1">
    <property type="nucleotide sequence ID" value="NZ_QKMR01000029.1"/>
</dbReference>
<comment type="caution">
    <text evidence="1">The sequence shown here is derived from an EMBL/GenBank/DDBJ whole genome shotgun (WGS) entry which is preliminary data.</text>
</comment>
<gene>
    <name evidence="1" type="ORF">LY28_03502</name>
</gene>
<organism evidence="1 2">
    <name type="scientific">Ruminiclostridium sufflavum DSM 19573</name>
    <dbReference type="NCBI Taxonomy" id="1121337"/>
    <lineage>
        <taxon>Bacteria</taxon>
        <taxon>Bacillati</taxon>
        <taxon>Bacillota</taxon>
        <taxon>Clostridia</taxon>
        <taxon>Eubacteriales</taxon>
        <taxon>Oscillospiraceae</taxon>
        <taxon>Ruminiclostridium</taxon>
    </lineage>
</organism>
<evidence type="ECO:0000313" key="2">
    <source>
        <dbReference type="Proteomes" id="UP000248132"/>
    </source>
</evidence>
<accession>A0A318XG94</accession>
<dbReference type="Proteomes" id="UP000248132">
    <property type="component" value="Unassembled WGS sequence"/>
</dbReference>